<name>A0ABT1I5H5_9PSEU</name>
<dbReference type="PANTHER" id="PTHR47197">
    <property type="entry name" value="PROTEIN NIRF"/>
    <property type="match status" value="1"/>
</dbReference>
<keyword evidence="3" id="KW-1185">Reference proteome</keyword>
<dbReference type="InterPro" id="IPR011042">
    <property type="entry name" value="6-blade_b-propeller_TolB-like"/>
</dbReference>
<evidence type="ECO:0000313" key="2">
    <source>
        <dbReference type="EMBL" id="MCP2267866.1"/>
    </source>
</evidence>
<gene>
    <name evidence="2" type="ORF">LV75_000348</name>
</gene>
<dbReference type="Proteomes" id="UP001205185">
    <property type="component" value="Unassembled WGS sequence"/>
</dbReference>
<organism evidence="2 3">
    <name type="scientific">Actinokineospora diospyrosa</name>
    <dbReference type="NCBI Taxonomy" id="103728"/>
    <lineage>
        <taxon>Bacteria</taxon>
        <taxon>Bacillati</taxon>
        <taxon>Actinomycetota</taxon>
        <taxon>Actinomycetes</taxon>
        <taxon>Pseudonocardiales</taxon>
        <taxon>Pseudonocardiaceae</taxon>
        <taxon>Actinokineospora</taxon>
    </lineage>
</organism>
<evidence type="ECO:0000256" key="1">
    <source>
        <dbReference type="SAM" id="SignalP"/>
    </source>
</evidence>
<dbReference type="InterPro" id="IPR015943">
    <property type="entry name" value="WD40/YVTN_repeat-like_dom_sf"/>
</dbReference>
<feature type="signal peptide" evidence="1">
    <location>
        <begin position="1"/>
        <end position="28"/>
    </location>
</feature>
<dbReference type="Gene3D" id="2.130.10.10">
    <property type="entry name" value="YVTN repeat-like/Quinoprotein amine dehydrogenase"/>
    <property type="match status" value="1"/>
</dbReference>
<dbReference type="Gene3D" id="2.120.10.30">
    <property type="entry name" value="TolB, C-terminal domain"/>
    <property type="match status" value="1"/>
</dbReference>
<dbReference type="EMBL" id="JAMTCO010000001">
    <property type="protein sequence ID" value="MCP2267866.1"/>
    <property type="molecule type" value="Genomic_DNA"/>
</dbReference>
<keyword evidence="1" id="KW-0732">Signal</keyword>
<sequence>MRRTRVYLAAAFAAALSAALLGGGTAAAGRFPAELRLPDGFRPEGIAIGTRPVAYFGSLADGRIHQVDLRTGAGRQLSAPAGGPSAGLAVDPARHRLFVAGGTSGEVRVIDTRDGALLANYPVAASGSYVNDVVIAGDAVWLTDSFQPRLYKLSLGPGGELPSALETVTLGGQWQNLPDSFNANGIATTPDGRALLVGHSAAGALFRVDPGTGVASVVDLGGATLPGADGLLRVGRDLYVVEGDGGRVSKVGLRADGAVGLVERALTDHRFDHASTVAAFGDRLYVVNARFSVVPVAGTRYTAVAVPRF</sequence>
<dbReference type="InterPro" id="IPR051200">
    <property type="entry name" value="Host-pathogen_enzymatic-act"/>
</dbReference>
<accession>A0ABT1I5H5</accession>
<feature type="chain" id="PRO_5045878029" evidence="1">
    <location>
        <begin position="29"/>
        <end position="309"/>
    </location>
</feature>
<protein>
    <submittedName>
        <fullName evidence="2">SMP-30/Gluconolaconase/LRE-like region-containing protein</fullName>
    </submittedName>
</protein>
<proteinExistence type="predicted"/>
<dbReference type="RefSeq" id="WP_253884777.1">
    <property type="nucleotide sequence ID" value="NZ_BAAAVB010000002.1"/>
</dbReference>
<evidence type="ECO:0000313" key="3">
    <source>
        <dbReference type="Proteomes" id="UP001205185"/>
    </source>
</evidence>
<comment type="caution">
    <text evidence="2">The sequence shown here is derived from an EMBL/GenBank/DDBJ whole genome shotgun (WGS) entry which is preliminary data.</text>
</comment>
<dbReference type="SUPFAM" id="SSF101898">
    <property type="entry name" value="NHL repeat"/>
    <property type="match status" value="1"/>
</dbReference>
<dbReference type="PANTHER" id="PTHR47197:SF3">
    <property type="entry name" value="DIHYDRO-HEME D1 DEHYDROGENASE"/>
    <property type="match status" value="1"/>
</dbReference>
<reference evidence="2 3" key="1">
    <citation type="submission" date="2022-06" db="EMBL/GenBank/DDBJ databases">
        <title>Genomic Encyclopedia of Archaeal and Bacterial Type Strains, Phase II (KMG-II): from individual species to whole genera.</title>
        <authorList>
            <person name="Goeker M."/>
        </authorList>
    </citation>
    <scope>NUCLEOTIDE SEQUENCE [LARGE SCALE GENOMIC DNA]</scope>
    <source>
        <strain evidence="2 3">DSM 44255</strain>
    </source>
</reference>